<evidence type="ECO:0000313" key="1">
    <source>
        <dbReference type="EMBL" id="KAE8405753.1"/>
    </source>
</evidence>
<organism evidence="1 2">
    <name type="scientific">Aspergillus pseudonomiae</name>
    <dbReference type="NCBI Taxonomy" id="1506151"/>
    <lineage>
        <taxon>Eukaryota</taxon>
        <taxon>Fungi</taxon>
        <taxon>Dikarya</taxon>
        <taxon>Ascomycota</taxon>
        <taxon>Pezizomycotina</taxon>
        <taxon>Eurotiomycetes</taxon>
        <taxon>Eurotiomycetidae</taxon>
        <taxon>Eurotiales</taxon>
        <taxon>Aspergillaceae</taxon>
        <taxon>Aspergillus</taxon>
        <taxon>Aspergillus subgen. Circumdati</taxon>
    </lineage>
</organism>
<dbReference type="RefSeq" id="XP_031943072.1">
    <property type="nucleotide sequence ID" value="XM_032091372.1"/>
</dbReference>
<dbReference type="GeneID" id="43676063"/>
<evidence type="ECO:0000313" key="2">
    <source>
        <dbReference type="Proteomes" id="UP000325579"/>
    </source>
</evidence>
<sequence length="99" mass="11845">MYPAFCVLGWLFLCFLSFHYLDQSRTNFPYMIPYEVYMSSELRCIAVAEHSNLFLCGGWVVFLRRLYLPGHVFPFFMISPRLTQHEINELLAWMWHVAD</sequence>
<dbReference type="Proteomes" id="UP000325579">
    <property type="component" value="Unassembled WGS sequence"/>
</dbReference>
<gene>
    <name evidence="1" type="ORF">BDV37DRAFT_87569</name>
</gene>
<dbReference type="EMBL" id="ML736758">
    <property type="protein sequence ID" value="KAE8405753.1"/>
    <property type="molecule type" value="Genomic_DNA"/>
</dbReference>
<dbReference type="OrthoDB" id="10556712at2759"/>
<protein>
    <submittedName>
        <fullName evidence="1">Uncharacterized protein</fullName>
    </submittedName>
</protein>
<proteinExistence type="predicted"/>
<accession>A0A5N6IGZ2</accession>
<reference evidence="1 2" key="1">
    <citation type="submission" date="2019-04" db="EMBL/GenBank/DDBJ databases">
        <authorList>
            <consortium name="DOE Joint Genome Institute"/>
            <person name="Mondo S."/>
            <person name="Kjaerbolling I."/>
            <person name="Vesth T."/>
            <person name="Frisvad J.C."/>
            <person name="Nybo J.L."/>
            <person name="Theobald S."/>
            <person name="Kildgaard S."/>
            <person name="Isbrandt T."/>
            <person name="Kuo A."/>
            <person name="Sato A."/>
            <person name="Lyhne E.K."/>
            <person name="Kogle M.E."/>
            <person name="Wiebenga A."/>
            <person name="Kun R.S."/>
            <person name="Lubbers R.J."/>
            <person name="Makela M.R."/>
            <person name="Barry K."/>
            <person name="Chovatia M."/>
            <person name="Clum A."/>
            <person name="Daum C."/>
            <person name="Haridas S."/>
            <person name="He G."/>
            <person name="LaButti K."/>
            <person name="Lipzen A."/>
            <person name="Riley R."/>
            <person name="Salamov A."/>
            <person name="Simmons B.A."/>
            <person name="Magnuson J.K."/>
            <person name="Henrissat B."/>
            <person name="Mortensen U.H."/>
            <person name="Larsen T.O."/>
            <person name="Devries R.P."/>
            <person name="Grigoriev I.V."/>
            <person name="Machida M."/>
            <person name="Baker S.E."/>
            <person name="Andersen M.R."/>
            <person name="Cantor M.N."/>
            <person name="Hua S.X."/>
        </authorList>
    </citation>
    <scope>NUCLEOTIDE SEQUENCE [LARGE SCALE GENOMIC DNA]</scope>
    <source>
        <strain evidence="1 2">CBS 119388</strain>
    </source>
</reference>
<name>A0A5N6IGZ2_9EURO</name>
<accession>A0A5N7DID3</accession>
<dbReference type="AlphaFoldDB" id="A0A5N6IGZ2"/>
<keyword evidence="2" id="KW-1185">Reference proteome</keyword>